<reference evidence="2 3" key="1">
    <citation type="journal article" date="2024" name="Front. Microbiol.">
        <title>Novel thermophilic genera Geochorda gen. nov. and Carboxydochorda gen. nov. from the deep terrestrial subsurface reveal the ecophysiological diversity in the class Limnochordia.</title>
        <authorList>
            <person name="Karnachuk O.V."/>
            <person name="Lukina A.P."/>
            <person name="Avakyan M.R."/>
            <person name="Kadnikov V.V."/>
            <person name="Begmatov S."/>
            <person name="Beletsky A.V."/>
            <person name="Vlasova K.G."/>
            <person name="Novikov A.A."/>
            <person name="Shcherbakova V.A."/>
            <person name="Mardanov A.V."/>
            <person name="Ravin N.V."/>
        </authorList>
    </citation>
    <scope>NUCLEOTIDE SEQUENCE [LARGE SCALE GENOMIC DNA]</scope>
    <source>
        <strain evidence="2 3">L945</strain>
    </source>
</reference>
<sequence>MKGWVARWLINAVALLIVAGIIKGIDVHGVLAALLAAAVLGLVNAFIRPLFLLLTLPINLLTLGLFTLVVNALMLWLTAALVPGFSVAGLWSALWGSLLLSIVSAAIGWLIQDGA</sequence>
<evidence type="ECO:0000313" key="2">
    <source>
        <dbReference type="EMBL" id="WRP18013.1"/>
    </source>
</evidence>
<dbReference type="PANTHER" id="PTHR37309:SF1">
    <property type="entry name" value="SLR0284 PROTEIN"/>
    <property type="match status" value="1"/>
</dbReference>
<dbReference type="RefSeq" id="WP_324717284.1">
    <property type="nucleotide sequence ID" value="NZ_CP141615.1"/>
</dbReference>
<protein>
    <submittedName>
        <fullName evidence="2">Phage holin family protein</fullName>
    </submittedName>
</protein>
<feature type="transmembrane region" description="Helical" evidence="1">
    <location>
        <begin position="88"/>
        <end position="111"/>
    </location>
</feature>
<keyword evidence="1" id="KW-0472">Membrane</keyword>
<feature type="transmembrane region" description="Helical" evidence="1">
    <location>
        <begin position="59"/>
        <end position="82"/>
    </location>
</feature>
<gene>
    <name evidence="2" type="ORF">U7230_03115</name>
</gene>
<dbReference type="PANTHER" id="PTHR37309">
    <property type="entry name" value="SLR0284 PROTEIN"/>
    <property type="match status" value="1"/>
</dbReference>
<feature type="transmembrane region" description="Helical" evidence="1">
    <location>
        <begin position="5"/>
        <end position="22"/>
    </location>
</feature>
<name>A0ABZ1C125_9FIRM</name>
<proteinExistence type="predicted"/>
<feature type="transmembrane region" description="Helical" evidence="1">
    <location>
        <begin position="28"/>
        <end position="47"/>
    </location>
</feature>
<organism evidence="2 3">
    <name type="scientific">Carboxydichorda subterranea</name>
    <dbReference type="NCBI Taxonomy" id="3109565"/>
    <lineage>
        <taxon>Bacteria</taxon>
        <taxon>Bacillati</taxon>
        <taxon>Bacillota</taxon>
        <taxon>Limnochordia</taxon>
        <taxon>Limnochordales</taxon>
        <taxon>Geochordaceae</taxon>
        <taxon>Carboxydichorda</taxon>
    </lineage>
</organism>
<evidence type="ECO:0000256" key="1">
    <source>
        <dbReference type="SAM" id="Phobius"/>
    </source>
</evidence>
<keyword evidence="1" id="KW-0812">Transmembrane</keyword>
<dbReference type="EMBL" id="CP141615">
    <property type="protein sequence ID" value="WRP18013.1"/>
    <property type="molecule type" value="Genomic_DNA"/>
</dbReference>
<dbReference type="InterPro" id="IPR007165">
    <property type="entry name" value="Phage_holin_4_2"/>
</dbReference>
<dbReference type="Pfam" id="PF04020">
    <property type="entry name" value="Phage_holin_4_2"/>
    <property type="match status" value="1"/>
</dbReference>
<keyword evidence="1" id="KW-1133">Transmembrane helix</keyword>
<evidence type="ECO:0000313" key="3">
    <source>
        <dbReference type="Proteomes" id="UP001332192"/>
    </source>
</evidence>
<dbReference type="Proteomes" id="UP001332192">
    <property type="component" value="Chromosome"/>
</dbReference>
<keyword evidence="3" id="KW-1185">Reference proteome</keyword>
<accession>A0ABZ1C125</accession>